<dbReference type="InterPro" id="IPR006143">
    <property type="entry name" value="RND_pump_MFP"/>
</dbReference>
<comment type="similarity">
    <text evidence="2">Belongs to the membrane fusion protein (MFP) (TC 8.A.1) family.</text>
</comment>
<evidence type="ECO:0000256" key="6">
    <source>
        <dbReference type="SAM" id="MobiDB-lite"/>
    </source>
</evidence>
<feature type="domain" description="Multidrug resistance protein MdtA-like barrel-sandwich hybrid" evidence="7">
    <location>
        <begin position="90"/>
        <end position="245"/>
    </location>
</feature>
<dbReference type="NCBIfam" id="TIGR01730">
    <property type="entry name" value="RND_mfp"/>
    <property type="match status" value="1"/>
</dbReference>
<proteinExistence type="inferred from homology"/>
<dbReference type="Gene3D" id="2.40.50.100">
    <property type="match status" value="1"/>
</dbReference>
<evidence type="ECO:0000256" key="4">
    <source>
        <dbReference type="ARBA" id="ARBA00023054"/>
    </source>
</evidence>
<keyword evidence="4 5" id="KW-0175">Coiled coil</keyword>
<dbReference type="SUPFAM" id="SSF111369">
    <property type="entry name" value="HlyD-like secretion proteins"/>
    <property type="match status" value="1"/>
</dbReference>
<evidence type="ECO:0000259" key="8">
    <source>
        <dbReference type="Pfam" id="PF25954"/>
    </source>
</evidence>
<feature type="compositionally biased region" description="Polar residues" evidence="6">
    <location>
        <begin position="444"/>
        <end position="453"/>
    </location>
</feature>
<evidence type="ECO:0000256" key="1">
    <source>
        <dbReference type="ARBA" id="ARBA00004196"/>
    </source>
</evidence>
<accession>A0ABV3Z3X6</accession>
<dbReference type="Pfam" id="PF25917">
    <property type="entry name" value="BSH_RND"/>
    <property type="match status" value="1"/>
</dbReference>
<sequence length="467" mass="51128">MRRNFRNVPFDIMNTRPPFTLPARKTVMRLSNTIRNNRKLVLLVIVAAIVAAGWLVMRSVNEKPTYQTSVVTTGDLEVSISASGKVQPKNYVDVGAQVSGQLETFFIEVGDSVEKGELLAQIDETLAATKVEADRAQLKETQASYAQQEASLELSKANAVRAEMLFAADAISEAEYQAAVADKKIALARLTQLEAQIERQNSTLEADLATLEFTKIYAPISGTVVSQSAVEGQTLNANQTTPTILRIADLSVMTVEAEVSEADVLRVTKGQDAYFTTLGGEEKWQSTVRQVLPQPEVLNDVVLYKVLLDVANKGDVLKPEMTAQVFFVSGRATDTVLAPVAALRDGRAGRGERGERGRQSERSGLMSANAQEANSEAQRNPNRDAMRDIIRENPDAERKMVLVMRDGKPEPQPVLVGIKSRTQAEILFGLEPGDELVIGEAQVQRPTRQGNGDRSNRPRGMGRRGPR</sequence>
<comment type="subcellular location">
    <subcellularLocation>
        <location evidence="1">Cell envelope</location>
    </subcellularLocation>
</comment>
<dbReference type="InterPro" id="IPR058792">
    <property type="entry name" value="Beta-barrel_RND_2"/>
</dbReference>
<feature type="compositionally biased region" description="Basic and acidic residues" evidence="6">
    <location>
        <begin position="347"/>
        <end position="361"/>
    </location>
</feature>
<evidence type="ECO:0000259" key="9">
    <source>
        <dbReference type="Pfam" id="PF25967"/>
    </source>
</evidence>
<evidence type="ECO:0000256" key="2">
    <source>
        <dbReference type="ARBA" id="ARBA00009477"/>
    </source>
</evidence>
<dbReference type="Pfam" id="PF25954">
    <property type="entry name" value="Beta-barrel_RND_2"/>
    <property type="match status" value="1"/>
</dbReference>
<name>A0ABV3Z3X6_9PROT</name>
<dbReference type="Gene3D" id="2.40.30.170">
    <property type="match status" value="1"/>
</dbReference>
<dbReference type="Proteomes" id="UP001560685">
    <property type="component" value="Unassembled WGS sequence"/>
</dbReference>
<dbReference type="Pfam" id="PF25967">
    <property type="entry name" value="RND-MFP_C"/>
    <property type="match status" value="1"/>
</dbReference>
<dbReference type="InterPro" id="IPR058627">
    <property type="entry name" value="MdtA-like_C"/>
</dbReference>
<dbReference type="EMBL" id="JBEHZE010000001">
    <property type="protein sequence ID" value="MEX6633495.1"/>
    <property type="molecule type" value="Genomic_DNA"/>
</dbReference>
<keyword evidence="3" id="KW-0813">Transport</keyword>
<evidence type="ECO:0000313" key="11">
    <source>
        <dbReference type="Proteomes" id="UP001560685"/>
    </source>
</evidence>
<dbReference type="Gene3D" id="2.40.420.20">
    <property type="match status" value="1"/>
</dbReference>
<feature type="region of interest" description="Disordered" evidence="6">
    <location>
        <begin position="438"/>
        <end position="467"/>
    </location>
</feature>
<dbReference type="RefSeq" id="WP_369313461.1">
    <property type="nucleotide sequence ID" value="NZ_JBEHZE010000001.1"/>
</dbReference>
<evidence type="ECO:0000256" key="5">
    <source>
        <dbReference type="SAM" id="Coils"/>
    </source>
</evidence>
<feature type="domain" description="CusB-like beta-barrel" evidence="8">
    <location>
        <begin position="255"/>
        <end position="328"/>
    </location>
</feature>
<evidence type="ECO:0000313" key="10">
    <source>
        <dbReference type="EMBL" id="MEX6633495.1"/>
    </source>
</evidence>
<dbReference type="PANTHER" id="PTHR30469">
    <property type="entry name" value="MULTIDRUG RESISTANCE PROTEIN MDTA"/>
    <property type="match status" value="1"/>
</dbReference>
<reference evidence="10 11" key="1">
    <citation type="submission" date="2024-05" db="EMBL/GenBank/DDBJ databases">
        <title>Three bacterial strains, DH-69, EH-24, and ECK-19 isolated from coastal sediments.</title>
        <authorList>
            <person name="Ye Y.-Q."/>
            <person name="Du Z.-J."/>
        </authorList>
    </citation>
    <scope>NUCLEOTIDE SEQUENCE [LARGE SCALE GENOMIC DNA]</scope>
    <source>
        <strain evidence="10 11">ECK-19</strain>
    </source>
</reference>
<keyword evidence="11" id="KW-1185">Reference proteome</keyword>
<feature type="region of interest" description="Disordered" evidence="6">
    <location>
        <begin position="347"/>
        <end position="386"/>
    </location>
</feature>
<comment type="caution">
    <text evidence="10">The sequence shown here is derived from an EMBL/GenBank/DDBJ whole genome shotgun (WGS) entry which is preliminary data.</text>
</comment>
<evidence type="ECO:0000256" key="3">
    <source>
        <dbReference type="ARBA" id="ARBA00022448"/>
    </source>
</evidence>
<dbReference type="InterPro" id="IPR030190">
    <property type="entry name" value="MacA_alpha-hairpin_sf"/>
</dbReference>
<gene>
    <name evidence="10" type="ORF">ABFZ84_08025</name>
</gene>
<dbReference type="PANTHER" id="PTHR30469:SF33">
    <property type="entry name" value="SLR1207 PROTEIN"/>
    <property type="match status" value="1"/>
</dbReference>
<protein>
    <submittedName>
        <fullName evidence="10">Efflux RND transporter periplasmic adaptor subunit</fullName>
    </submittedName>
</protein>
<evidence type="ECO:0000259" key="7">
    <source>
        <dbReference type="Pfam" id="PF25917"/>
    </source>
</evidence>
<dbReference type="Gene3D" id="6.10.140.1990">
    <property type="match status" value="1"/>
</dbReference>
<dbReference type="InterPro" id="IPR058625">
    <property type="entry name" value="MdtA-like_BSH"/>
</dbReference>
<feature type="compositionally biased region" description="Polar residues" evidence="6">
    <location>
        <begin position="366"/>
        <end position="380"/>
    </location>
</feature>
<feature type="domain" description="Multidrug resistance protein MdtA-like C-terminal permuted SH3" evidence="9">
    <location>
        <begin position="395"/>
        <end position="442"/>
    </location>
</feature>
<organism evidence="10 11">
    <name type="scientific">Hyphococcus lacteus</name>
    <dbReference type="NCBI Taxonomy" id="3143536"/>
    <lineage>
        <taxon>Bacteria</taxon>
        <taxon>Pseudomonadati</taxon>
        <taxon>Pseudomonadota</taxon>
        <taxon>Alphaproteobacteria</taxon>
        <taxon>Parvularculales</taxon>
        <taxon>Parvularculaceae</taxon>
        <taxon>Hyphococcus</taxon>
    </lineage>
</organism>
<feature type="coiled-coil region" evidence="5">
    <location>
        <begin position="183"/>
        <end position="210"/>
    </location>
</feature>